<dbReference type="EMBL" id="JACDUS010000005">
    <property type="protein sequence ID" value="MBA2881875.1"/>
    <property type="molecule type" value="Genomic_DNA"/>
</dbReference>
<protein>
    <submittedName>
        <fullName evidence="1">Tetratricopeptide (TPR) repeat protein</fullName>
    </submittedName>
</protein>
<keyword evidence="2" id="KW-1185">Reference proteome</keyword>
<dbReference type="Gene3D" id="1.25.40.10">
    <property type="entry name" value="Tetratricopeptide repeat domain"/>
    <property type="match status" value="1"/>
</dbReference>
<name>A0A7W0CA19_9BACT</name>
<comment type="caution">
    <text evidence="1">The sequence shown here is derived from an EMBL/GenBank/DDBJ whole genome shotgun (WGS) entry which is preliminary data.</text>
</comment>
<dbReference type="InterPro" id="IPR011990">
    <property type="entry name" value="TPR-like_helical_dom_sf"/>
</dbReference>
<reference evidence="1 2" key="1">
    <citation type="submission" date="2020-07" db="EMBL/GenBank/DDBJ databases">
        <title>Genomic Encyclopedia of Type Strains, Phase IV (KMG-IV): sequencing the most valuable type-strain genomes for metagenomic binning, comparative biology and taxonomic classification.</title>
        <authorList>
            <person name="Goeker M."/>
        </authorList>
    </citation>
    <scope>NUCLEOTIDE SEQUENCE [LARGE SCALE GENOMIC DNA]</scope>
    <source>
        <strain evidence="1 2">DSM 17721</strain>
    </source>
</reference>
<dbReference type="RefSeq" id="WP_181551518.1">
    <property type="nucleotide sequence ID" value="NZ_JACDUS010000005.1"/>
</dbReference>
<evidence type="ECO:0000313" key="1">
    <source>
        <dbReference type="EMBL" id="MBA2881875.1"/>
    </source>
</evidence>
<gene>
    <name evidence="1" type="ORF">HNR65_002206</name>
</gene>
<sequence>MEAMKTFSNKNSCFIGAIVSLMVFAILLPALGAKCAIPPYSTMEMQKLQKIVKCCEREIRNDVPKFEKLKALGVAWHNLAVCGVKGAPDNAVDVLEAARRKNSEDMIVLSYLGSSYTMKGRDALCAFNMVRYVNKGLEYLDRAVEKDRNNFILHLIRGLNNFDLPPMYKRRDDSYEDFLILSEMYKENPDPNFFRIMTDVYRKLSIILKEKGEFKKACHFSKLADQSKQESTRD</sequence>
<dbReference type="SUPFAM" id="SSF48452">
    <property type="entry name" value="TPR-like"/>
    <property type="match status" value="1"/>
</dbReference>
<accession>A0A7W0CA19</accession>
<evidence type="ECO:0000313" key="2">
    <source>
        <dbReference type="Proteomes" id="UP000525298"/>
    </source>
</evidence>
<proteinExistence type="predicted"/>
<dbReference type="Proteomes" id="UP000525298">
    <property type="component" value="Unassembled WGS sequence"/>
</dbReference>
<dbReference type="AlphaFoldDB" id="A0A7W0CA19"/>
<organism evidence="1 2">
    <name type="scientific">Desulfosalsimonas propionicica</name>
    <dbReference type="NCBI Taxonomy" id="332175"/>
    <lineage>
        <taxon>Bacteria</taxon>
        <taxon>Pseudomonadati</taxon>
        <taxon>Thermodesulfobacteriota</taxon>
        <taxon>Desulfobacteria</taxon>
        <taxon>Desulfobacterales</taxon>
        <taxon>Desulfosalsimonadaceae</taxon>
        <taxon>Desulfosalsimonas</taxon>
    </lineage>
</organism>